<dbReference type="Proteomes" id="UP000735302">
    <property type="component" value="Unassembled WGS sequence"/>
</dbReference>
<feature type="compositionally biased region" description="Low complexity" evidence="1">
    <location>
        <begin position="291"/>
        <end position="317"/>
    </location>
</feature>
<comment type="caution">
    <text evidence="2">The sequence shown here is derived from an EMBL/GenBank/DDBJ whole genome shotgun (WGS) entry which is preliminary data.</text>
</comment>
<feature type="compositionally biased region" description="Polar residues" evidence="1">
    <location>
        <begin position="512"/>
        <end position="521"/>
    </location>
</feature>
<feature type="compositionally biased region" description="Polar residues" evidence="1">
    <location>
        <begin position="634"/>
        <end position="645"/>
    </location>
</feature>
<feature type="compositionally biased region" description="Basic and acidic residues" evidence="1">
    <location>
        <begin position="202"/>
        <end position="211"/>
    </location>
</feature>
<evidence type="ECO:0000313" key="3">
    <source>
        <dbReference type="Proteomes" id="UP000735302"/>
    </source>
</evidence>
<feature type="region of interest" description="Disordered" evidence="1">
    <location>
        <begin position="133"/>
        <end position="157"/>
    </location>
</feature>
<feature type="compositionally biased region" description="Polar residues" evidence="1">
    <location>
        <begin position="323"/>
        <end position="359"/>
    </location>
</feature>
<reference evidence="2 3" key="1">
    <citation type="journal article" date="2021" name="Elife">
        <title>Chloroplast acquisition without the gene transfer in kleptoplastic sea slugs, Plakobranchus ocellatus.</title>
        <authorList>
            <person name="Maeda T."/>
            <person name="Takahashi S."/>
            <person name="Yoshida T."/>
            <person name="Shimamura S."/>
            <person name="Takaki Y."/>
            <person name="Nagai Y."/>
            <person name="Toyoda A."/>
            <person name="Suzuki Y."/>
            <person name="Arimoto A."/>
            <person name="Ishii H."/>
            <person name="Satoh N."/>
            <person name="Nishiyama T."/>
            <person name="Hasebe M."/>
            <person name="Maruyama T."/>
            <person name="Minagawa J."/>
            <person name="Obokata J."/>
            <person name="Shigenobu S."/>
        </authorList>
    </citation>
    <scope>NUCLEOTIDE SEQUENCE [LARGE SCALE GENOMIC DNA]</scope>
</reference>
<feature type="compositionally biased region" description="Low complexity" evidence="1">
    <location>
        <begin position="548"/>
        <end position="561"/>
    </location>
</feature>
<accession>A0AAV3YHR1</accession>
<dbReference type="AlphaFoldDB" id="A0AAV3YHR1"/>
<feature type="region of interest" description="Disordered" evidence="1">
    <location>
        <begin position="245"/>
        <end position="268"/>
    </location>
</feature>
<feature type="region of interest" description="Disordered" evidence="1">
    <location>
        <begin position="291"/>
        <end position="374"/>
    </location>
</feature>
<feature type="region of interest" description="Disordered" evidence="1">
    <location>
        <begin position="607"/>
        <end position="679"/>
    </location>
</feature>
<evidence type="ECO:0000256" key="1">
    <source>
        <dbReference type="SAM" id="MobiDB-lite"/>
    </source>
</evidence>
<dbReference type="EMBL" id="BLXT01000977">
    <property type="protein sequence ID" value="GFN82381.1"/>
    <property type="molecule type" value="Genomic_DNA"/>
</dbReference>
<feature type="compositionally biased region" description="Polar residues" evidence="1">
    <location>
        <begin position="570"/>
        <end position="586"/>
    </location>
</feature>
<gene>
    <name evidence="2" type="ORF">PoB_000888700</name>
</gene>
<protein>
    <submittedName>
        <fullName evidence="2">Ankyrin repeat protein</fullName>
    </submittedName>
</protein>
<feature type="region of interest" description="Disordered" evidence="1">
    <location>
        <begin position="455"/>
        <end position="479"/>
    </location>
</feature>
<sequence>MIINRCPAEWTLVKTPRDKPGSCCREFEPASGTQYNGRRKTRIAMRRMYKKTQENYTTQKSILIGLLHHRMTEDAMFESLGAKGPKLVYSHSRQGAPPDGNLNENLKSATPNATNTSFVQSHVIPRPSVTVVAQTRKPDNQQESPTRNAGEPISNEDIMTVVTKTSSGEQQTQGKGNFPQTEIYHTFSRVSPQQQAANGRAYRAESEDKNSTKGVNIPIERVSSLDNNNNNNINNNGGSIEKCGSSVASISSESPKTPSESKYISSGYPEGYRVYRGKVYEIAREIPITVVPRSSPDSPVPARQSPSPSSVNNVLSSGRKPAHSSSATASITKVSPAQNKQSSNNYTMHSDSGHQSQQPRALPIPKLNGKTPNGISWSKVQNVSEPSNEINYNHLSPKQQTAFSREARHQLDDSRFSGSPDLTTYPVGAQNLRRPNTVSGRGNIRDLSPQNWVFRGRTGSASSTVPVTSATRRLSPQRSASMYQTLPLRETGGQIWTVATKSPPGSPRQKRSNNANQQVITRASYRLDPNISSKLQNSNPPPKSILKTSSSPSAAASSTSSNRLEYGNVSPLTSNPQHYTSDQTYTLPRPRATLVYRDFDFSALPQQQHTHANSHNRPLQQTNSIPSYHHKGKSQPTGSPSPNHVTSTTGRRPATAGAALQKNGEVGSKGLQPQKKSVTFNSQVRLHVDNNVSTIRSLSIDS</sequence>
<keyword evidence="3" id="KW-1185">Reference proteome</keyword>
<evidence type="ECO:0000313" key="2">
    <source>
        <dbReference type="EMBL" id="GFN82381.1"/>
    </source>
</evidence>
<feature type="compositionally biased region" description="Polar residues" evidence="1">
    <location>
        <begin position="607"/>
        <end position="626"/>
    </location>
</feature>
<name>A0AAV3YHR1_9GAST</name>
<feature type="region of interest" description="Disordered" evidence="1">
    <location>
        <begin position="494"/>
        <end position="586"/>
    </location>
</feature>
<proteinExistence type="predicted"/>
<feature type="compositionally biased region" description="Low complexity" evidence="1">
    <location>
        <begin position="458"/>
        <end position="471"/>
    </location>
</feature>
<organism evidence="2 3">
    <name type="scientific">Plakobranchus ocellatus</name>
    <dbReference type="NCBI Taxonomy" id="259542"/>
    <lineage>
        <taxon>Eukaryota</taxon>
        <taxon>Metazoa</taxon>
        <taxon>Spiralia</taxon>
        <taxon>Lophotrochozoa</taxon>
        <taxon>Mollusca</taxon>
        <taxon>Gastropoda</taxon>
        <taxon>Heterobranchia</taxon>
        <taxon>Euthyneura</taxon>
        <taxon>Panpulmonata</taxon>
        <taxon>Sacoglossa</taxon>
        <taxon>Placobranchoidea</taxon>
        <taxon>Plakobranchidae</taxon>
        <taxon>Plakobranchus</taxon>
    </lineage>
</organism>
<feature type="region of interest" description="Disordered" evidence="1">
    <location>
        <begin position="191"/>
        <end position="217"/>
    </location>
</feature>
<feature type="compositionally biased region" description="Low complexity" evidence="1">
    <location>
        <begin position="646"/>
        <end position="659"/>
    </location>
</feature>
<feature type="compositionally biased region" description="Low complexity" evidence="1">
    <location>
        <begin position="249"/>
        <end position="262"/>
    </location>
</feature>